<organism evidence="1 2">
    <name type="scientific">Hymenobacter metallicola</name>
    <dbReference type="NCBI Taxonomy" id="2563114"/>
    <lineage>
        <taxon>Bacteria</taxon>
        <taxon>Pseudomonadati</taxon>
        <taxon>Bacteroidota</taxon>
        <taxon>Cytophagia</taxon>
        <taxon>Cytophagales</taxon>
        <taxon>Hymenobacteraceae</taxon>
        <taxon>Hymenobacter</taxon>
    </lineage>
</organism>
<protein>
    <submittedName>
        <fullName evidence="1">Uncharacterized protein</fullName>
    </submittedName>
</protein>
<evidence type="ECO:0000313" key="2">
    <source>
        <dbReference type="Proteomes" id="UP000298471"/>
    </source>
</evidence>
<dbReference type="EMBL" id="SRMB01000008">
    <property type="protein sequence ID" value="TGE20941.1"/>
    <property type="molecule type" value="Genomic_DNA"/>
</dbReference>
<dbReference type="RefSeq" id="WP_135399049.1">
    <property type="nucleotide sequence ID" value="NZ_SRMB01000008.1"/>
</dbReference>
<proteinExistence type="predicted"/>
<comment type="caution">
    <text evidence="1">The sequence shown here is derived from an EMBL/GenBank/DDBJ whole genome shotgun (WGS) entry which is preliminary data.</text>
</comment>
<reference evidence="1 2" key="1">
    <citation type="submission" date="2019-04" db="EMBL/GenBank/DDBJ databases">
        <authorList>
            <person name="Feng G."/>
            <person name="Zhang J."/>
            <person name="Zhu H."/>
        </authorList>
    </citation>
    <scope>NUCLEOTIDE SEQUENCE [LARGE SCALE GENOMIC DNA]</scope>
    <source>
        <strain evidence="1 2">9PBR-1</strain>
    </source>
</reference>
<dbReference type="Proteomes" id="UP000298471">
    <property type="component" value="Unassembled WGS sequence"/>
</dbReference>
<dbReference type="AlphaFoldDB" id="A0A4Z0PVD9"/>
<sequence length="89" mass="9848">MKNGTICVKNGTLQREKRHPCVKNGTICVKEGTDRPADICVKNGTARVGSGPYLREKQHPPRARTCVKNGTGFCPGDLREKWHPENSFA</sequence>
<name>A0A4Z0PVD9_9BACT</name>
<dbReference type="OrthoDB" id="9803297at2"/>
<gene>
    <name evidence="1" type="ORF">E5K02_24565</name>
</gene>
<evidence type="ECO:0000313" key="1">
    <source>
        <dbReference type="EMBL" id="TGE20941.1"/>
    </source>
</evidence>
<keyword evidence="2" id="KW-1185">Reference proteome</keyword>
<accession>A0A4Z0PVD9</accession>